<dbReference type="Proteomes" id="UP000305362">
    <property type="component" value="Unassembled WGS sequence"/>
</dbReference>
<evidence type="ECO:0000313" key="9">
    <source>
        <dbReference type="Proteomes" id="UP000309601"/>
    </source>
</evidence>
<evidence type="ECO:0000256" key="1">
    <source>
        <dbReference type="ARBA" id="ARBA00004123"/>
    </source>
</evidence>
<sequence>MFKKRNINKSTRREKSIEESNNVDNDDDSTISDTIEEKHLIRKLKRQAAGIDSEKLVQTTSNSKKPKLDNSQSKEAHGWSASSGGIVDNTEKLKEASNPQDKLVKTSNFTGQSATIDVDKHMMSYIEEQMLKKHQQQGLPTDNLNLGITNERINNPQDELYDIAQKYTYKSRNLDDGSITNSESMLTKIPEVDLGVEAKLRNIQETEKAKQRMRDLEKHTSRKPANTDPDYTQTRFMQPSLARSRIDTTSLEPLKQEDAVNDYRQQGKASDKDHYTRFRSAMSKK</sequence>
<evidence type="ECO:0000313" key="6">
    <source>
        <dbReference type="EMBL" id="TIC63791.1"/>
    </source>
</evidence>
<comment type="caution">
    <text evidence="6">The sequence shown here is derived from an EMBL/GenBank/DDBJ whole genome shotgun (WGS) entry which is preliminary data.</text>
</comment>
<dbReference type="GO" id="GO:0005681">
    <property type="term" value="C:spliceosomal complex"/>
    <property type="evidence" value="ECO:0007669"/>
    <property type="project" value="TreeGrafter"/>
</dbReference>
<evidence type="ECO:0000256" key="2">
    <source>
        <dbReference type="ARBA" id="ARBA00007643"/>
    </source>
</evidence>
<evidence type="ECO:0008006" key="11">
    <source>
        <dbReference type="Google" id="ProtNLM"/>
    </source>
</evidence>
<accession>A0A4T0LZR5</accession>
<organism evidence="6 10">
    <name type="scientific">Wallemia mellicola</name>
    <dbReference type="NCBI Taxonomy" id="1708541"/>
    <lineage>
        <taxon>Eukaryota</taxon>
        <taxon>Fungi</taxon>
        <taxon>Dikarya</taxon>
        <taxon>Basidiomycota</taxon>
        <taxon>Wallemiomycotina</taxon>
        <taxon>Wallemiomycetes</taxon>
        <taxon>Wallemiales</taxon>
        <taxon>Wallemiaceae</taxon>
        <taxon>Wallemia</taxon>
    </lineage>
</organism>
<evidence type="ECO:0000313" key="7">
    <source>
        <dbReference type="EMBL" id="TIC64496.1"/>
    </source>
</evidence>
<dbReference type="PANTHER" id="PTHR13486:SF2">
    <property type="entry name" value="SPLICING FACTOR C9ORF78"/>
    <property type="match status" value="1"/>
</dbReference>
<evidence type="ECO:0000256" key="4">
    <source>
        <dbReference type="SAM" id="MobiDB-lite"/>
    </source>
</evidence>
<feature type="compositionally biased region" description="Polar residues" evidence="4">
    <location>
        <begin position="56"/>
        <end position="65"/>
    </location>
</feature>
<evidence type="ECO:0000313" key="8">
    <source>
        <dbReference type="Proteomes" id="UP000305362"/>
    </source>
</evidence>
<dbReference type="EMBL" id="SPRW01000027">
    <property type="protein sequence ID" value="TIC64496.1"/>
    <property type="molecule type" value="Genomic_DNA"/>
</dbReference>
<proteinExistence type="inferred from homology"/>
<dbReference type="InterPro" id="IPR010756">
    <property type="entry name" value="Tls1-like"/>
</dbReference>
<keyword evidence="3" id="KW-0539">Nucleus</keyword>
<dbReference type="Pfam" id="PF07052">
    <property type="entry name" value="Hep_59"/>
    <property type="match status" value="1"/>
</dbReference>
<dbReference type="OrthoDB" id="5627at2759"/>
<feature type="compositionally biased region" description="Basic residues" evidence="4">
    <location>
        <begin position="1"/>
        <end position="10"/>
    </location>
</feature>
<evidence type="ECO:0000313" key="5">
    <source>
        <dbReference type="EMBL" id="TIC60581.1"/>
    </source>
</evidence>
<dbReference type="PANTHER" id="PTHR13486">
    <property type="entry name" value="TELOMERE LENGTH AND SILENCING PROTEIN 1 TLS1 FAMILY MEMBER"/>
    <property type="match status" value="1"/>
</dbReference>
<reference evidence="8 9" key="1">
    <citation type="submission" date="2019-03" db="EMBL/GenBank/DDBJ databases">
        <title>Sequencing 25 genomes of Wallemia mellicola.</title>
        <authorList>
            <person name="Gostincar C."/>
        </authorList>
    </citation>
    <scope>NUCLEOTIDE SEQUENCE [LARGE SCALE GENOMIC DNA]</scope>
    <source>
        <strain evidence="7 9">EXF-1274</strain>
        <strain evidence="5 8">EXF-1277</strain>
        <strain evidence="6 10">EXF-757</strain>
    </source>
</reference>
<evidence type="ECO:0000313" key="10">
    <source>
        <dbReference type="Proteomes" id="UP000310708"/>
    </source>
</evidence>
<name>A0A4T0LZR5_9BASI</name>
<dbReference type="Proteomes" id="UP000309601">
    <property type="component" value="Unassembled WGS sequence"/>
</dbReference>
<protein>
    <recommendedName>
        <fullName evidence="11">Hepatocellular carcinoma-associated antigen 59</fullName>
    </recommendedName>
</protein>
<comment type="similarity">
    <text evidence="2">Belongs to the TLS1 family.</text>
</comment>
<gene>
    <name evidence="6" type="ORF">E3Q01_03159</name>
    <name evidence="7" type="ORF">E3Q02_02586</name>
    <name evidence="5" type="ORF">E3Q03_03132</name>
</gene>
<dbReference type="EMBL" id="SPRV01000038">
    <property type="protein sequence ID" value="TIC60581.1"/>
    <property type="molecule type" value="Genomic_DNA"/>
</dbReference>
<evidence type="ECO:0000256" key="3">
    <source>
        <dbReference type="ARBA" id="ARBA00023242"/>
    </source>
</evidence>
<dbReference type="GO" id="GO:0000398">
    <property type="term" value="P:mRNA splicing, via spliceosome"/>
    <property type="evidence" value="ECO:0007669"/>
    <property type="project" value="TreeGrafter"/>
</dbReference>
<feature type="compositionally biased region" description="Basic and acidic residues" evidence="4">
    <location>
        <begin position="206"/>
        <end position="219"/>
    </location>
</feature>
<dbReference type="EMBL" id="SPRX01000042">
    <property type="protein sequence ID" value="TIC63791.1"/>
    <property type="molecule type" value="Genomic_DNA"/>
</dbReference>
<comment type="subcellular location">
    <subcellularLocation>
        <location evidence="1">Nucleus</location>
    </subcellularLocation>
</comment>
<feature type="region of interest" description="Disordered" evidence="4">
    <location>
        <begin position="206"/>
        <end position="285"/>
    </location>
</feature>
<feature type="region of interest" description="Disordered" evidence="4">
    <location>
        <begin position="1"/>
        <end position="33"/>
    </location>
</feature>
<dbReference type="OMA" id="NIKTGGM"/>
<dbReference type="AlphaFoldDB" id="A0A4T0LZR5"/>
<dbReference type="Proteomes" id="UP000310708">
    <property type="component" value="Unassembled WGS sequence"/>
</dbReference>
<feature type="region of interest" description="Disordered" evidence="4">
    <location>
        <begin position="46"/>
        <end position="88"/>
    </location>
</feature>
<feature type="compositionally biased region" description="Basic and acidic residues" evidence="4">
    <location>
        <begin position="66"/>
        <end position="77"/>
    </location>
</feature>